<keyword evidence="16" id="KW-0046">Antibiotic resistance</keyword>
<proteinExistence type="inferred from homology"/>
<dbReference type="GO" id="GO:0008360">
    <property type="term" value="P:regulation of cell shape"/>
    <property type="evidence" value="ECO:0007669"/>
    <property type="project" value="UniProtKB-UniRule"/>
</dbReference>
<evidence type="ECO:0000259" key="26">
    <source>
        <dbReference type="Pfam" id="PF00912"/>
    </source>
</evidence>
<protein>
    <recommendedName>
        <fullName evidence="6 22">Penicillin-binding protein 1B</fullName>
        <shortName evidence="23">PBP-1b</shortName>
        <shortName evidence="23">PBP1b</shortName>
    </recommendedName>
    <alternativeName>
        <fullName evidence="19 23">Murein polymerase</fullName>
    </alternativeName>
</protein>
<evidence type="ECO:0000259" key="27">
    <source>
        <dbReference type="Pfam" id="PF14814"/>
    </source>
</evidence>
<evidence type="ECO:0000256" key="8">
    <source>
        <dbReference type="ARBA" id="ARBA00022645"/>
    </source>
</evidence>
<dbReference type="Pfam" id="PF00905">
    <property type="entry name" value="Transpeptidase"/>
    <property type="match status" value="1"/>
</dbReference>
<evidence type="ECO:0000256" key="16">
    <source>
        <dbReference type="ARBA" id="ARBA00023251"/>
    </source>
</evidence>
<dbReference type="Proteomes" id="UP001161422">
    <property type="component" value="Unassembled WGS sequence"/>
</dbReference>
<dbReference type="EMBL" id="BSNC01000003">
    <property type="protein sequence ID" value="GLP95623.1"/>
    <property type="molecule type" value="Genomic_DNA"/>
</dbReference>
<feature type="domain" description="Penicillin-binding protein transpeptidase" evidence="25">
    <location>
        <begin position="402"/>
        <end position="659"/>
    </location>
</feature>
<comment type="subcellular location">
    <subcellularLocation>
        <location evidence="2">Cell membrane</location>
    </subcellularLocation>
</comment>
<reference evidence="28" key="2">
    <citation type="submission" date="2023-01" db="EMBL/GenBank/DDBJ databases">
        <title>Draft genome sequence of Paraferrimonas sedimenticola strain NBRC 101628.</title>
        <authorList>
            <person name="Sun Q."/>
            <person name="Mori K."/>
        </authorList>
    </citation>
    <scope>NUCLEOTIDE SEQUENCE</scope>
    <source>
        <strain evidence="28">NBRC 101628</strain>
    </source>
</reference>
<feature type="domain" description="Bifunctional transglycosylase second" evidence="27">
    <location>
        <begin position="40"/>
        <end position="122"/>
    </location>
</feature>
<evidence type="ECO:0000256" key="22">
    <source>
        <dbReference type="NCBIfam" id="TIGR02071"/>
    </source>
</evidence>
<evidence type="ECO:0000256" key="12">
    <source>
        <dbReference type="ARBA" id="ARBA00022801"/>
    </source>
</evidence>
<dbReference type="PANTHER" id="PTHR32282">
    <property type="entry name" value="BINDING PROTEIN TRANSPEPTIDASE, PUTATIVE-RELATED"/>
    <property type="match status" value="1"/>
</dbReference>
<keyword evidence="11 23" id="KW-0808">Transferase</keyword>
<dbReference type="PIRSF" id="PIRSF002799">
    <property type="entry name" value="PBP_1b"/>
    <property type="match status" value="1"/>
</dbReference>
<evidence type="ECO:0000256" key="18">
    <source>
        <dbReference type="ARBA" id="ARBA00023316"/>
    </source>
</evidence>
<evidence type="ECO:0000313" key="28">
    <source>
        <dbReference type="EMBL" id="GLP95623.1"/>
    </source>
</evidence>
<evidence type="ECO:0000259" key="25">
    <source>
        <dbReference type="Pfam" id="PF00905"/>
    </source>
</evidence>
<evidence type="ECO:0000256" key="10">
    <source>
        <dbReference type="ARBA" id="ARBA00022676"/>
    </source>
</evidence>
<dbReference type="GO" id="GO:0005886">
    <property type="term" value="C:plasma membrane"/>
    <property type="evidence" value="ECO:0007669"/>
    <property type="project" value="UniProtKB-SubCell"/>
</dbReference>
<dbReference type="Pfam" id="PF00912">
    <property type="entry name" value="Transgly"/>
    <property type="match status" value="1"/>
</dbReference>
<dbReference type="SUPFAM" id="SSF53955">
    <property type="entry name" value="Lysozyme-like"/>
    <property type="match status" value="1"/>
</dbReference>
<keyword evidence="10 23" id="KW-0328">Glycosyltransferase</keyword>
<keyword evidence="8" id="KW-0121">Carboxypeptidase</keyword>
<keyword evidence="18 23" id="KW-0961">Cell wall biogenesis/degradation</keyword>
<evidence type="ECO:0000256" key="24">
    <source>
        <dbReference type="PIRSR" id="PIRSR002799-1"/>
    </source>
</evidence>
<keyword evidence="15" id="KW-0472">Membrane</keyword>
<keyword evidence="14 23" id="KW-0573">Peptidoglycan synthesis</keyword>
<dbReference type="InterPro" id="IPR050396">
    <property type="entry name" value="Glycosyltr_51/Transpeptidase"/>
</dbReference>
<evidence type="ECO:0000256" key="20">
    <source>
        <dbReference type="ARBA" id="ARBA00034000"/>
    </source>
</evidence>
<gene>
    <name evidence="28" type="primary">mrcB</name>
    <name evidence="28" type="ORF">GCM10007895_09290</name>
</gene>
<comment type="caution">
    <text evidence="28">The sequence shown here is derived from an EMBL/GenBank/DDBJ whole genome shotgun (WGS) entry which is preliminary data.</text>
</comment>
<evidence type="ECO:0000256" key="5">
    <source>
        <dbReference type="ARBA" id="ARBA00007739"/>
    </source>
</evidence>
<evidence type="ECO:0000256" key="1">
    <source>
        <dbReference type="ARBA" id="ARBA00002624"/>
    </source>
</evidence>
<evidence type="ECO:0000256" key="19">
    <source>
        <dbReference type="ARBA" id="ARBA00032454"/>
    </source>
</evidence>
<evidence type="ECO:0000256" key="15">
    <source>
        <dbReference type="ARBA" id="ARBA00023136"/>
    </source>
</evidence>
<dbReference type="GO" id="GO:0071555">
    <property type="term" value="P:cell wall organization"/>
    <property type="evidence" value="ECO:0007669"/>
    <property type="project" value="UniProtKB-UniRule"/>
</dbReference>
<dbReference type="GO" id="GO:0030288">
    <property type="term" value="C:outer membrane-bounded periplasmic space"/>
    <property type="evidence" value="ECO:0007669"/>
    <property type="project" value="TreeGrafter"/>
</dbReference>
<dbReference type="GO" id="GO:0008658">
    <property type="term" value="F:penicillin binding"/>
    <property type="evidence" value="ECO:0007669"/>
    <property type="project" value="UniProtKB-UniRule"/>
</dbReference>
<keyword evidence="9" id="KW-0645">Protease</keyword>
<dbReference type="InterPro" id="IPR012338">
    <property type="entry name" value="Beta-lactam/transpept-like"/>
</dbReference>
<comment type="similarity">
    <text evidence="4 23">In the C-terminal section; belongs to the transpeptidase family.</text>
</comment>
<dbReference type="InterPro" id="IPR011813">
    <property type="entry name" value="PBP_1b"/>
</dbReference>
<dbReference type="SUPFAM" id="SSF56601">
    <property type="entry name" value="beta-lactamase/transpeptidase-like"/>
    <property type="match status" value="1"/>
</dbReference>
<sequence>MIGVAIVLAWGIRLDSQIAAKFEGQRWHLPAQVFSRSLALYPEAPVSHAQVVAELKLLGYRKVSNPRQVGEFSASSDKIDVWRRPFQHPRGWQEQQRFMLHFDSFGVSQVQRHSDGRNLAVAYIEPVLLDRMVTQDREDRVFVSGSQIPQTLIDALLLIEDRNFYDHHGVNPVAIVRAAMVNLKAGRAVQGGSTITQQLAKNFFLSSERSLWRKAREAYMALIIDFRYSKEAILEAYLNEVYMGQDGARGVHGMGLAAQFYFGRPLAELTLPQQALLVALIKGPSYYNPWRFEERAAQRRDLVLRVLLEQENINTEQYKLAVNQPLQLRDRKRRVRQQLPSFFALVRGELKQRYGNRLANATGIKVYTTLDPLAQQAAEKAVKSEMTNLIKRSGKSKLQVGMVVSDRYQGGVAAMVGDTQPGFKGFNRAMDIRRPIGSLVKPFVYATALSKPADYNLVTPLKDEPITLANGQGQTWQPKNVDKQFRGRVPLQEALVGSLNVPTVNLGMAVGLPSVAATLEQSGWQESISRYPSMLLGAVNGSPLMATQLFHTLADSGRYRPLTSVTAVLDSEDRLIEADKRRGSQAINPEAAYLVQHALTQVVERGTAKSLGAQFPGVVLAGKTGTSNDNRDSWYAGFDQRNVASVWVGLDDNGKTGLYGSSGALSVYRAFLKQRAPMSLRLIPPQDIVQGYFDPSTGMAQNADCLDVVASPALRDSWQPGKECSRGAKSWWQKLF</sequence>
<keyword evidence="29" id="KW-1185">Reference proteome</keyword>
<dbReference type="Pfam" id="PF14814">
    <property type="entry name" value="UB2H"/>
    <property type="match status" value="1"/>
</dbReference>
<evidence type="ECO:0000256" key="23">
    <source>
        <dbReference type="PIRNR" id="PIRNR002799"/>
    </source>
</evidence>
<dbReference type="InterPro" id="IPR001264">
    <property type="entry name" value="Glyco_trans_51"/>
</dbReference>
<keyword evidence="17" id="KW-0511">Multifunctional enzyme</keyword>
<organism evidence="28 29">
    <name type="scientific">Paraferrimonas sedimenticola</name>
    <dbReference type="NCBI Taxonomy" id="375674"/>
    <lineage>
        <taxon>Bacteria</taxon>
        <taxon>Pseudomonadati</taxon>
        <taxon>Pseudomonadota</taxon>
        <taxon>Gammaproteobacteria</taxon>
        <taxon>Alteromonadales</taxon>
        <taxon>Ferrimonadaceae</taxon>
        <taxon>Paraferrimonas</taxon>
    </lineage>
</organism>
<dbReference type="GO" id="GO:0009274">
    <property type="term" value="C:peptidoglycan-based cell wall"/>
    <property type="evidence" value="ECO:0007669"/>
    <property type="project" value="UniProtKB-UniRule"/>
</dbReference>
<evidence type="ECO:0000256" key="3">
    <source>
        <dbReference type="ARBA" id="ARBA00004752"/>
    </source>
</evidence>
<evidence type="ECO:0000256" key="4">
    <source>
        <dbReference type="ARBA" id="ARBA00007090"/>
    </source>
</evidence>
<accession>A0AA37W0M4</accession>
<evidence type="ECO:0000256" key="14">
    <source>
        <dbReference type="ARBA" id="ARBA00022984"/>
    </source>
</evidence>
<evidence type="ECO:0000256" key="7">
    <source>
        <dbReference type="ARBA" id="ARBA00022475"/>
    </source>
</evidence>
<dbReference type="GO" id="GO:0046677">
    <property type="term" value="P:response to antibiotic"/>
    <property type="evidence" value="ECO:0007669"/>
    <property type="project" value="UniProtKB-UniRule"/>
</dbReference>
<dbReference type="GO" id="GO:0009252">
    <property type="term" value="P:peptidoglycan biosynthetic process"/>
    <property type="evidence" value="ECO:0007669"/>
    <property type="project" value="UniProtKB-UniRule"/>
</dbReference>
<evidence type="ECO:0000256" key="6">
    <source>
        <dbReference type="ARBA" id="ARBA00018637"/>
    </source>
</evidence>
<dbReference type="Gene3D" id="3.30.2060.10">
    <property type="entry name" value="Penicillin-binding protein 1b domain"/>
    <property type="match status" value="1"/>
</dbReference>
<dbReference type="GO" id="GO:0006508">
    <property type="term" value="P:proteolysis"/>
    <property type="evidence" value="ECO:0007669"/>
    <property type="project" value="UniProtKB-KW"/>
</dbReference>
<dbReference type="InterPro" id="IPR001460">
    <property type="entry name" value="PCN-bd_Tpept"/>
</dbReference>
<comment type="pathway">
    <text evidence="3 23">Cell wall biogenesis; peptidoglycan biosynthesis.</text>
</comment>
<dbReference type="InterPro" id="IPR028166">
    <property type="entry name" value="UB2H"/>
</dbReference>
<evidence type="ECO:0000256" key="9">
    <source>
        <dbReference type="ARBA" id="ARBA00022670"/>
    </source>
</evidence>
<dbReference type="GO" id="GO:0009002">
    <property type="term" value="F:serine-type D-Ala-D-Ala carboxypeptidase activity"/>
    <property type="evidence" value="ECO:0007669"/>
    <property type="project" value="UniProtKB-EC"/>
</dbReference>
<evidence type="ECO:0000256" key="21">
    <source>
        <dbReference type="ARBA" id="ARBA00049902"/>
    </source>
</evidence>
<reference evidence="28" key="1">
    <citation type="journal article" date="2014" name="Int. J. Syst. Evol. Microbiol.">
        <title>Complete genome sequence of Corynebacterium casei LMG S-19264T (=DSM 44701T), isolated from a smear-ripened cheese.</title>
        <authorList>
            <consortium name="US DOE Joint Genome Institute (JGI-PGF)"/>
            <person name="Walter F."/>
            <person name="Albersmeier A."/>
            <person name="Kalinowski J."/>
            <person name="Ruckert C."/>
        </authorList>
    </citation>
    <scope>NUCLEOTIDE SEQUENCE</scope>
    <source>
        <strain evidence="28">NBRC 101628</strain>
    </source>
</reference>
<dbReference type="PANTHER" id="PTHR32282:SF11">
    <property type="entry name" value="PENICILLIN-BINDING PROTEIN 1B"/>
    <property type="match status" value="1"/>
</dbReference>
<evidence type="ECO:0000256" key="13">
    <source>
        <dbReference type="ARBA" id="ARBA00022960"/>
    </source>
</evidence>
<keyword evidence="13 23" id="KW-0133">Cell shape</keyword>
<dbReference type="NCBIfam" id="TIGR02071">
    <property type="entry name" value="PBP_1b"/>
    <property type="match status" value="1"/>
</dbReference>
<dbReference type="Gene3D" id="1.10.3810.10">
    <property type="entry name" value="Biosynthetic peptidoglycan transglycosylase-like"/>
    <property type="match status" value="1"/>
</dbReference>
<dbReference type="AlphaFoldDB" id="A0AA37W0M4"/>
<comment type="similarity">
    <text evidence="5 23">In the N-terminal section; belongs to the glycosyltransferase 51 family.</text>
</comment>
<comment type="catalytic activity">
    <reaction evidence="21">
        <text>[GlcNAc-(1-&gt;4)-Mur2Ac(oyl-L-Ala-gamma-D-Glu-L-Lys-D-Ala-D-Ala)](n)-di-trans,octa-cis-undecaprenyl diphosphate + beta-D-GlcNAc-(1-&gt;4)-Mur2Ac(oyl-L-Ala-gamma-D-Glu-L-Lys-D-Ala-D-Ala)-di-trans,octa-cis-undecaprenyl diphosphate = [GlcNAc-(1-&gt;4)-Mur2Ac(oyl-L-Ala-gamma-D-Glu-L-Lys-D-Ala-D-Ala)](n+1)-di-trans,octa-cis-undecaprenyl diphosphate + di-trans,octa-cis-undecaprenyl diphosphate + H(+)</text>
        <dbReference type="Rhea" id="RHEA:23708"/>
        <dbReference type="Rhea" id="RHEA-COMP:9602"/>
        <dbReference type="Rhea" id="RHEA-COMP:9603"/>
        <dbReference type="ChEBI" id="CHEBI:15378"/>
        <dbReference type="ChEBI" id="CHEBI:58405"/>
        <dbReference type="ChEBI" id="CHEBI:60033"/>
        <dbReference type="ChEBI" id="CHEBI:78435"/>
        <dbReference type="EC" id="2.4.99.28"/>
    </reaction>
</comment>
<dbReference type="Gene3D" id="3.40.710.10">
    <property type="entry name" value="DD-peptidase/beta-lactamase superfamily"/>
    <property type="match status" value="1"/>
</dbReference>
<evidence type="ECO:0000256" key="11">
    <source>
        <dbReference type="ARBA" id="ARBA00022679"/>
    </source>
</evidence>
<comment type="catalytic activity">
    <reaction evidence="20">
        <text>Preferential cleavage: (Ac)2-L-Lys-D-Ala-|-D-Ala. Also transpeptidation of peptidyl-alanyl moieties that are N-acyl substituents of D-alanine.</text>
        <dbReference type="EC" id="3.4.16.4"/>
    </reaction>
</comment>
<dbReference type="RefSeq" id="WP_342744925.1">
    <property type="nucleotide sequence ID" value="NZ_BSNC01000003.1"/>
</dbReference>
<dbReference type="InterPro" id="IPR036950">
    <property type="entry name" value="PBP_transglycosylase"/>
</dbReference>
<keyword evidence="7" id="KW-1003">Cell membrane</keyword>
<keyword evidence="12" id="KW-0378">Hydrolase</keyword>
<name>A0AA37W0M4_9GAMM</name>
<dbReference type="GO" id="GO:0008955">
    <property type="term" value="F:peptidoglycan glycosyltransferase activity"/>
    <property type="evidence" value="ECO:0007669"/>
    <property type="project" value="UniProtKB-UniRule"/>
</dbReference>
<dbReference type="InterPro" id="IPR023346">
    <property type="entry name" value="Lysozyme-like_dom_sf"/>
</dbReference>
<feature type="active site" description="Proton donor; for transglycosylase activity" evidence="24">
    <location>
        <position position="160"/>
    </location>
</feature>
<comment type="function">
    <text evidence="1 23">Cell wall formation. Synthesis of cross-linked peptidoglycan from the lipid intermediates. The enzyme has a penicillin-insensitive transglycosylase N-terminal domain (formation of linear glycan strands) and a penicillin-sensitive transpeptidase C-terminal domain (cross-linking of the peptide subunits).</text>
</comment>
<evidence type="ECO:0000313" key="29">
    <source>
        <dbReference type="Proteomes" id="UP001161422"/>
    </source>
</evidence>
<evidence type="ECO:0000256" key="2">
    <source>
        <dbReference type="ARBA" id="ARBA00004236"/>
    </source>
</evidence>
<feature type="active site" description="Acyl-ester intermediate; for transpeptidase activity" evidence="24">
    <location>
        <position position="438"/>
    </location>
</feature>
<evidence type="ECO:0000256" key="17">
    <source>
        <dbReference type="ARBA" id="ARBA00023268"/>
    </source>
</evidence>
<feature type="domain" description="Glycosyl transferase family 51" evidence="26">
    <location>
        <begin position="135"/>
        <end position="305"/>
    </location>
</feature>